<sequence>MNIRLTFIFLLMSLSSTLGGRARNHLKETKKEFILKHHSRGRFAGGHGGHHGDGEVDMEEVRWTWRRSRWTWSRKSTHCS</sequence>
<evidence type="ECO:0000313" key="2">
    <source>
        <dbReference type="EMBL" id="GIY03078.1"/>
    </source>
</evidence>
<gene>
    <name evidence="2" type="ORF">CEXT_572141</name>
</gene>
<feature type="chain" id="PRO_5043988572" evidence="1">
    <location>
        <begin position="20"/>
        <end position="80"/>
    </location>
</feature>
<evidence type="ECO:0000313" key="3">
    <source>
        <dbReference type="Proteomes" id="UP001054945"/>
    </source>
</evidence>
<comment type="caution">
    <text evidence="2">The sequence shown here is derived from an EMBL/GenBank/DDBJ whole genome shotgun (WGS) entry which is preliminary data.</text>
</comment>
<accession>A0AAV4Q6Q1</accession>
<protein>
    <submittedName>
        <fullName evidence="2">Uncharacterized protein</fullName>
    </submittedName>
</protein>
<proteinExistence type="predicted"/>
<organism evidence="2 3">
    <name type="scientific">Caerostris extrusa</name>
    <name type="common">Bark spider</name>
    <name type="synonym">Caerostris bankana</name>
    <dbReference type="NCBI Taxonomy" id="172846"/>
    <lineage>
        <taxon>Eukaryota</taxon>
        <taxon>Metazoa</taxon>
        <taxon>Ecdysozoa</taxon>
        <taxon>Arthropoda</taxon>
        <taxon>Chelicerata</taxon>
        <taxon>Arachnida</taxon>
        <taxon>Araneae</taxon>
        <taxon>Araneomorphae</taxon>
        <taxon>Entelegynae</taxon>
        <taxon>Araneoidea</taxon>
        <taxon>Araneidae</taxon>
        <taxon>Caerostris</taxon>
    </lineage>
</organism>
<name>A0AAV4Q6Q1_CAEEX</name>
<evidence type="ECO:0000256" key="1">
    <source>
        <dbReference type="SAM" id="SignalP"/>
    </source>
</evidence>
<keyword evidence="1" id="KW-0732">Signal</keyword>
<dbReference type="Proteomes" id="UP001054945">
    <property type="component" value="Unassembled WGS sequence"/>
</dbReference>
<dbReference type="EMBL" id="BPLR01005535">
    <property type="protein sequence ID" value="GIY03078.1"/>
    <property type="molecule type" value="Genomic_DNA"/>
</dbReference>
<reference evidence="2 3" key="1">
    <citation type="submission" date="2021-06" db="EMBL/GenBank/DDBJ databases">
        <title>Caerostris extrusa draft genome.</title>
        <authorList>
            <person name="Kono N."/>
            <person name="Arakawa K."/>
        </authorList>
    </citation>
    <scope>NUCLEOTIDE SEQUENCE [LARGE SCALE GENOMIC DNA]</scope>
</reference>
<dbReference type="AlphaFoldDB" id="A0AAV4Q6Q1"/>
<feature type="signal peptide" evidence="1">
    <location>
        <begin position="1"/>
        <end position="19"/>
    </location>
</feature>
<keyword evidence="3" id="KW-1185">Reference proteome</keyword>